<evidence type="ECO:0000313" key="1">
    <source>
        <dbReference type="EMBL" id="ASC73339.1"/>
    </source>
</evidence>
<dbReference type="GO" id="GO:0005829">
    <property type="term" value="C:cytosol"/>
    <property type="evidence" value="ECO:0007669"/>
    <property type="project" value="TreeGrafter"/>
</dbReference>
<sequence>MPKTIVGIMGPGDGATAIEMETAYALGQQIAHQGWVVLTGGRNVGVMDAASRGAKSAGGLTIGILPTANASQQSSAIDIAILSDLGNARNNLNVLSSHVVVACGLGVGTTSEIALAIKAHRPVVMLQSSANSYRFFQRLTSQTIGWATTVDQAVEQIRARLYEPS</sequence>
<reference evidence="1 2" key="1">
    <citation type="journal article" date="2016" name="Biochim. Biophys. Acta">
        <title>Characterization of red-shifted phycobilisomes isolated from the chlorophyll f-containing cyanobacterium Halomicronema hongdechloris.</title>
        <authorList>
            <person name="Li Y."/>
            <person name="Lin Y."/>
            <person name="Garvey C.J."/>
            <person name="Birch D."/>
            <person name="Corkery R.W."/>
            <person name="Loughlin P.C."/>
            <person name="Scheer H."/>
            <person name="Willows R.D."/>
            <person name="Chen M."/>
        </authorList>
    </citation>
    <scope>NUCLEOTIDE SEQUENCE [LARGE SCALE GENOMIC DNA]</scope>
    <source>
        <strain evidence="1 2">C2206</strain>
    </source>
</reference>
<accession>A0A1Z3HSR3</accession>
<dbReference type="Gene3D" id="3.40.50.450">
    <property type="match status" value="1"/>
</dbReference>
<dbReference type="EMBL" id="CP021983">
    <property type="protein sequence ID" value="ASC73339.1"/>
    <property type="molecule type" value="Genomic_DNA"/>
</dbReference>
<dbReference type="PANTHER" id="PTHR43393:SF3">
    <property type="entry name" value="LYSINE DECARBOXYLASE-LIKE PROTEIN"/>
    <property type="match status" value="1"/>
</dbReference>
<dbReference type="KEGG" id="hhg:XM38_043030"/>
<dbReference type="STRING" id="1641165.XM38_03230"/>
<dbReference type="SUPFAM" id="SSF102405">
    <property type="entry name" value="MCP/YpsA-like"/>
    <property type="match status" value="1"/>
</dbReference>
<dbReference type="RefSeq" id="WP_080805870.1">
    <property type="nucleotide sequence ID" value="NZ_CP021983.2"/>
</dbReference>
<name>A0A1Z3HSR3_9CYAN</name>
<keyword evidence="2" id="KW-1185">Reference proteome</keyword>
<dbReference type="Pfam" id="PF18306">
    <property type="entry name" value="LDcluster4"/>
    <property type="match status" value="1"/>
</dbReference>
<dbReference type="InterPro" id="IPR041164">
    <property type="entry name" value="LDcluster4"/>
</dbReference>
<evidence type="ECO:0008006" key="3">
    <source>
        <dbReference type="Google" id="ProtNLM"/>
    </source>
</evidence>
<protein>
    <recommendedName>
        <fullName evidence="3">TIGR00725 family protein</fullName>
    </recommendedName>
</protein>
<evidence type="ECO:0000313" key="2">
    <source>
        <dbReference type="Proteomes" id="UP000191901"/>
    </source>
</evidence>
<dbReference type="InterPro" id="IPR052341">
    <property type="entry name" value="LOG_family_nucleotidases"/>
</dbReference>
<dbReference type="AlphaFoldDB" id="A0A1Z3HSR3"/>
<dbReference type="PANTHER" id="PTHR43393">
    <property type="entry name" value="CYTOKININ RIBOSIDE 5'-MONOPHOSPHATE PHOSPHORIBOHYDROLASE"/>
    <property type="match status" value="1"/>
</dbReference>
<proteinExistence type="predicted"/>
<organism evidence="1 2">
    <name type="scientific">Halomicronema hongdechloris C2206</name>
    <dbReference type="NCBI Taxonomy" id="1641165"/>
    <lineage>
        <taxon>Bacteria</taxon>
        <taxon>Bacillati</taxon>
        <taxon>Cyanobacteriota</taxon>
        <taxon>Cyanophyceae</taxon>
        <taxon>Nodosilineales</taxon>
        <taxon>Nodosilineaceae</taxon>
        <taxon>Halomicronema</taxon>
    </lineage>
</organism>
<gene>
    <name evidence="1" type="ORF">XM38_043030</name>
</gene>
<dbReference type="OrthoDB" id="9794907at2"/>
<dbReference type="Proteomes" id="UP000191901">
    <property type="component" value="Chromosome"/>
</dbReference>